<feature type="transmembrane region" description="Helical" evidence="1">
    <location>
        <begin position="74"/>
        <end position="96"/>
    </location>
</feature>
<sequence>MAMVDVDAPFLEDKEEPLGGVCDFRGRAVYRATSGGWRSALFLVAVEVAVIIAYYGVSANLITYLTGPLGHSNAAAATAVNVWTGTARLMPLLSAFVADSWLGRYRSIILACTLYVLVINEITLLPIWVSFS</sequence>
<feature type="transmembrane region" description="Helical" evidence="1">
    <location>
        <begin position="40"/>
        <end position="62"/>
    </location>
</feature>
<keyword evidence="1" id="KW-0472">Membrane</keyword>
<dbReference type="EMBL" id="LT934114">
    <property type="protein sequence ID" value="VAH54908.1"/>
    <property type="molecule type" value="Genomic_DNA"/>
</dbReference>
<evidence type="ECO:0000313" key="2">
    <source>
        <dbReference type="EMBL" id="VAH54908.1"/>
    </source>
</evidence>
<dbReference type="OMA" id="EREHEKW"/>
<dbReference type="PANTHER" id="PTHR11654">
    <property type="entry name" value="OLIGOPEPTIDE TRANSPORTER-RELATED"/>
    <property type="match status" value="1"/>
</dbReference>
<dbReference type="AlphaFoldDB" id="A0A9R1RUT3"/>
<keyword evidence="1" id="KW-1133">Transmembrane helix</keyword>
<proteinExistence type="predicted"/>
<dbReference type="InterPro" id="IPR036259">
    <property type="entry name" value="MFS_trans_sf"/>
</dbReference>
<accession>A0A9R1RUT3</accession>
<dbReference type="Proteomes" id="UP000324705">
    <property type="component" value="Chromosome 2B"/>
</dbReference>
<evidence type="ECO:0000313" key="3">
    <source>
        <dbReference type="Proteomes" id="UP000324705"/>
    </source>
</evidence>
<protein>
    <submittedName>
        <fullName evidence="2">Uncharacterized protein</fullName>
    </submittedName>
</protein>
<organism evidence="2 3">
    <name type="scientific">Triticum turgidum subsp. durum</name>
    <name type="common">Durum wheat</name>
    <name type="synonym">Triticum durum</name>
    <dbReference type="NCBI Taxonomy" id="4567"/>
    <lineage>
        <taxon>Eukaryota</taxon>
        <taxon>Viridiplantae</taxon>
        <taxon>Streptophyta</taxon>
        <taxon>Embryophyta</taxon>
        <taxon>Tracheophyta</taxon>
        <taxon>Spermatophyta</taxon>
        <taxon>Magnoliopsida</taxon>
        <taxon>Liliopsida</taxon>
        <taxon>Poales</taxon>
        <taxon>Poaceae</taxon>
        <taxon>BOP clade</taxon>
        <taxon>Pooideae</taxon>
        <taxon>Triticodae</taxon>
        <taxon>Triticeae</taxon>
        <taxon>Triticinae</taxon>
        <taxon>Triticum</taxon>
    </lineage>
</organism>
<dbReference type="Gene3D" id="1.20.1250.20">
    <property type="entry name" value="MFS general substrate transporter like domains"/>
    <property type="match status" value="1"/>
</dbReference>
<keyword evidence="3" id="KW-1185">Reference proteome</keyword>
<keyword evidence="1" id="KW-0812">Transmembrane</keyword>
<evidence type="ECO:0000256" key="1">
    <source>
        <dbReference type="SAM" id="Phobius"/>
    </source>
</evidence>
<dbReference type="Gramene" id="TRITD2Bv1G262810.1">
    <property type="protein sequence ID" value="TRITD2Bv1G262810.1"/>
    <property type="gene ID" value="TRITD2Bv1G262810"/>
</dbReference>
<feature type="transmembrane region" description="Helical" evidence="1">
    <location>
        <begin position="108"/>
        <end position="129"/>
    </location>
</feature>
<reference evidence="2 3" key="1">
    <citation type="submission" date="2017-09" db="EMBL/GenBank/DDBJ databases">
        <authorList>
            <consortium name="International Durum Wheat Genome Sequencing Consortium (IDWGSC)"/>
            <person name="Milanesi L."/>
        </authorList>
    </citation>
    <scope>NUCLEOTIDE SEQUENCE [LARGE SCALE GENOMIC DNA]</scope>
    <source>
        <strain evidence="3">cv. Svevo</strain>
    </source>
</reference>
<gene>
    <name evidence="2" type="ORF">TRITD_2Bv1G262810</name>
</gene>
<dbReference type="SUPFAM" id="SSF103473">
    <property type="entry name" value="MFS general substrate transporter"/>
    <property type="match status" value="1"/>
</dbReference>
<name>A0A9R1RUT3_TRITD</name>